<protein>
    <submittedName>
        <fullName evidence="1">Uncharacterized protein</fullName>
    </submittedName>
</protein>
<name>A0A369KAA2_HYPMA</name>
<dbReference type="Proteomes" id="UP000076154">
    <property type="component" value="Unassembled WGS sequence"/>
</dbReference>
<evidence type="ECO:0000313" key="1">
    <source>
        <dbReference type="EMBL" id="RDB27846.1"/>
    </source>
</evidence>
<proteinExistence type="predicted"/>
<accession>A0A369KAA2</accession>
<keyword evidence="2" id="KW-1185">Reference proteome</keyword>
<dbReference type="AlphaFoldDB" id="A0A369KAA2"/>
<dbReference type="InParanoid" id="A0A369KAA2"/>
<dbReference type="EMBL" id="LUEZ02000013">
    <property type="protein sequence ID" value="RDB27846.1"/>
    <property type="molecule type" value="Genomic_DNA"/>
</dbReference>
<organism evidence="1 2">
    <name type="scientific">Hypsizygus marmoreus</name>
    <name type="common">White beech mushroom</name>
    <name type="synonym">Agaricus marmoreus</name>
    <dbReference type="NCBI Taxonomy" id="39966"/>
    <lineage>
        <taxon>Eukaryota</taxon>
        <taxon>Fungi</taxon>
        <taxon>Dikarya</taxon>
        <taxon>Basidiomycota</taxon>
        <taxon>Agaricomycotina</taxon>
        <taxon>Agaricomycetes</taxon>
        <taxon>Agaricomycetidae</taxon>
        <taxon>Agaricales</taxon>
        <taxon>Tricholomatineae</taxon>
        <taxon>Lyophyllaceae</taxon>
        <taxon>Hypsizygus</taxon>
    </lineage>
</organism>
<reference evidence="1" key="1">
    <citation type="submission" date="2018-04" db="EMBL/GenBank/DDBJ databases">
        <title>Whole genome sequencing of Hypsizygus marmoreus.</title>
        <authorList>
            <person name="Choi I.-G."/>
            <person name="Min B."/>
            <person name="Kim J.-G."/>
            <person name="Kim S."/>
            <person name="Oh Y.-L."/>
            <person name="Kong W.-S."/>
            <person name="Park H."/>
            <person name="Jeong J."/>
            <person name="Song E.-S."/>
        </authorList>
    </citation>
    <scope>NUCLEOTIDE SEQUENCE [LARGE SCALE GENOMIC DNA]</scope>
    <source>
        <strain evidence="1">51987-8</strain>
    </source>
</reference>
<gene>
    <name evidence="1" type="ORF">Hypma_002135</name>
</gene>
<evidence type="ECO:0000313" key="2">
    <source>
        <dbReference type="Proteomes" id="UP000076154"/>
    </source>
</evidence>
<comment type="caution">
    <text evidence="1">The sequence shown here is derived from an EMBL/GenBank/DDBJ whole genome shotgun (WGS) entry which is preliminary data.</text>
</comment>
<sequence length="166" mass="18658">MSTAMEFRYHSRSPLPVCESTPDLDCERSFFSLKDISAQILTFSDRGISGHPNYKSLPKCIQHVFSHPGHFRSSPSQTLYFTYGLCHIQIHKDFNTYLVEIHPILKSASFLFEVQVVRSARDLGLGFNNPSISKPAMHVMAPVAIRGHASQLVCGFGGCDLFSRYM</sequence>